<keyword evidence="1" id="KW-1133">Transmembrane helix</keyword>
<evidence type="ECO:0000313" key="2">
    <source>
        <dbReference type="EMBL" id="CAI9918885.1"/>
    </source>
</evidence>
<reference evidence="2" key="1">
    <citation type="submission" date="2023-06" db="EMBL/GenBank/DDBJ databases">
        <authorList>
            <person name="Kurt Z."/>
        </authorList>
    </citation>
    <scope>NUCLEOTIDE SEQUENCE</scope>
</reference>
<evidence type="ECO:0000313" key="4">
    <source>
        <dbReference type="Proteomes" id="UP001642409"/>
    </source>
</evidence>
<dbReference type="AlphaFoldDB" id="A0AA86NGU6"/>
<gene>
    <name evidence="3" type="ORF">HINF_LOCUS56007</name>
    <name evidence="2" type="ORF">HINF_LOCUS6530</name>
</gene>
<keyword evidence="1" id="KW-0812">Transmembrane</keyword>
<proteinExistence type="predicted"/>
<comment type="caution">
    <text evidence="2">The sequence shown here is derived from an EMBL/GenBank/DDBJ whole genome shotgun (WGS) entry which is preliminary data.</text>
</comment>
<protein>
    <submittedName>
        <fullName evidence="3">Hypothetical_protein</fullName>
    </submittedName>
</protein>
<reference evidence="3 4" key="2">
    <citation type="submission" date="2024-07" db="EMBL/GenBank/DDBJ databases">
        <authorList>
            <person name="Akdeniz Z."/>
        </authorList>
    </citation>
    <scope>NUCLEOTIDE SEQUENCE [LARGE SCALE GENOMIC DNA]</scope>
</reference>
<sequence length="111" mass="12832">MDSSFVASEPLSSETISNLSQEQEEYNEIYNHRSKWCTVSWFSQVFLVLSIVCIYFVISSMEDYYDVYQCLILSQCILVCIASMVGCMFSIRACCKVKSVKMLYFGTYKVQ</sequence>
<keyword evidence="4" id="KW-1185">Reference proteome</keyword>
<feature type="transmembrane region" description="Helical" evidence="1">
    <location>
        <begin position="41"/>
        <end position="58"/>
    </location>
</feature>
<feature type="transmembrane region" description="Helical" evidence="1">
    <location>
        <begin position="70"/>
        <end position="91"/>
    </location>
</feature>
<keyword evidence="1" id="KW-0472">Membrane</keyword>
<dbReference type="EMBL" id="CAXDID020000300">
    <property type="protein sequence ID" value="CAL6073240.1"/>
    <property type="molecule type" value="Genomic_DNA"/>
</dbReference>
<evidence type="ECO:0000313" key="3">
    <source>
        <dbReference type="EMBL" id="CAL6073240.1"/>
    </source>
</evidence>
<dbReference type="EMBL" id="CATOUU010000169">
    <property type="protein sequence ID" value="CAI9918885.1"/>
    <property type="molecule type" value="Genomic_DNA"/>
</dbReference>
<name>A0AA86NGU6_9EUKA</name>
<dbReference type="Proteomes" id="UP001642409">
    <property type="component" value="Unassembled WGS sequence"/>
</dbReference>
<accession>A0AA86NGU6</accession>
<evidence type="ECO:0000256" key="1">
    <source>
        <dbReference type="SAM" id="Phobius"/>
    </source>
</evidence>
<organism evidence="2">
    <name type="scientific">Hexamita inflata</name>
    <dbReference type="NCBI Taxonomy" id="28002"/>
    <lineage>
        <taxon>Eukaryota</taxon>
        <taxon>Metamonada</taxon>
        <taxon>Diplomonadida</taxon>
        <taxon>Hexamitidae</taxon>
        <taxon>Hexamitinae</taxon>
        <taxon>Hexamita</taxon>
    </lineage>
</organism>